<dbReference type="SUPFAM" id="SSF52490">
    <property type="entry name" value="Tubulin nucleotide-binding domain-like"/>
    <property type="match status" value="1"/>
</dbReference>
<dbReference type="Pfam" id="PF14881">
    <property type="entry name" value="Tubulin_3"/>
    <property type="match status" value="1"/>
</dbReference>
<comment type="similarity">
    <text evidence="2">Belongs to the misato family.</text>
</comment>
<dbReference type="PANTHER" id="PTHR13391">
    <property type="entry name" value="MITOCHONDRIAL DISTRIBUTION REGULATOR MISATO"/>
    <property type="match status" value="1"/>
</dbReference>
<feature type="domain" description="DML1/Misato tubulin" evidence="5">
    <location>
        <begin position="146"/>
        <end position="329"/>
    </location>
</feature>
<proteinExistence type="inferred from homology"/>
<reference evidence="6 7" key="1">
    <citation type="submission" date="2019-08" db="EMBL/GenBank/DDBJ databases">
        <authorList>
            <person name="Alioto T."/>
            <person name="Alioto T."/>
            <person name="Gomez Garrido J."/>
        </authorList>
    </citation>
    <scope>NUCLEOTIDE SEQUENCE [LARGE SCALE GENOMIC DNA]</scope>
</reference>
<sequence>MNSTREIITLQFGHYSNFIGAHFWNLQESSFSYDEKNVKPLEICHDVLYREGVNIKGEVTYTPRMLCVDLKNSFYQLPDVHRGLYDLDSNNIEEEILGSSNNVQIIREETVPSNEFFSDLAKHEQCTDNDDDSKLNMTEKIYNLDDDVKIWSDFLKARFHPRTITSIDEYKHNDSNNVFNNFAQGHAIWDSYKIKETWTDNLRFYAEECDYLQGFQILMDSLDGFSGLASKSLEYLQDEYSNKNIIALPVMSDNSINDDENSKLQPVNTALLFSSLFEHSNMFVPLSTSSGGWVKSQSHISLDHLSYKNHLDYHSSAILASAIDTFSLGYRSRMDCSSINRLCTRLTPLGRKAVSASIKLPLGFETKSNLLDYLQNAKLPIWQPISPQCTTDMSVAQTINLRGITQNMLYSNILIRDSKNPSHHCTSASAMLKLFLSFCDPTRMTEVNAFDSTLETIAPYPNIFSQFINQHGFVETFSRPSTSVVMKSTAISGLHNSNSMRDMLVSLKTDSSKVKGSKLSHMFNYEIDVVDYKETLENLFVLSDNYLISDCL</sequence>
<evidence type="ECO:0000256" key="3">
    <source>
        <dbReference type="ARBA" id="ARBA00023128"/>
    </source>
</evidence>
<organism evidence="6 7">
    <name type="scientific">Cinara cedri</name>
    <dbReference type="NCBI Taxonomy" id="506608"/>
    <lineage>
        <taxon>Eukaryota</taxon>
        <taxon>Metazoa</taxon>
        <taxon>Ecdysozoa</taxon>
        <taxon>Arthropoda</taxon>
        <taxon>Hexapoda</taxon>
        <taxon>Insecta</taxon>
        <taxon>Pterygota</taxon>
        <taxon>Neoptera</taxon>
        <taxon>Paraneoptera</taxon>
        <taxon>Hemiptera</taxon>
        <taxon>Sternorrhyncha</taxon>
        <taxon>Aphidomorpha</taxon>
        <taxon>Aphidoidea</taxon>
        <taxon>Aphididae</taxon>
        <taxon>Lachninae</taxon>
        <taxon>Cinara</taxon>
    </lineage>
</organism>
<dbReference type="Gene3D" id="3.40.50.1440">
    <property type="entry name" value="Tubulin/FtsZ, GTPase domain"/>
    <property type="match status" value="1"/>
</dbReference>
<evidence type="ECO:0000313" key="6">
    <source>
        <dbReference type="EMBL" id="VVC43600.1"/>
    </source>
</evidence>
<evidence type="ECO:0000259" key="5">
    <source>
        <dbReference type="Pfam" id="PF14881"/>
    </source>
</evidence>
<dbReference type="InterPro" id="IPR049942">
    <property type="entry name" value="DML1/Misato"/>
</dbReference>
<dbReference type="OrthoDB" id="271881at2759"/>
<protein>
    <submittedName>
        <fullName evidence="6">DML1/Misato, tubulin domain,Tubulin/FtsZ, GTPase domain,Misato Segment II tubulin-like domain</fullName>
    </submittedName>
</protein>
<dbReference type="InterPro" id="IPR029209">
    <property type="entry name" value="DML1/Misato_tubulin"/>
</dbReference>
<evidence type="ECO:0000256" key="2">
    <source>
        <dbReference type="ARBA" id="ARBA00008507"/>
    </source>
</evidence>
<gene>
    <name evidence="6" type="ORF">CINCED_3A021023</name>
</gene>
<dbReference type="InterPro" id="IPR019605">
    <property type="entry name" value="Misato_II_tubulin-like"/>
</dbReference>
<evidence type="ECO:0000256" key="1">
    <source>
        <dbReference type="ARBA" id="ARBA00004173"/>
    </source>
</evidence>
<dbReference type="Pfam" id="PF10644">
    <property type="entry name" value="Misat_Tub_SegII"/>
    <property type="match status" value="1"/>
</dbReference>
<evidence type="ECO:0000313" key="7">
    <source>
        <dbReference type="Proteomes" id="UP000325440"/>
    </source>
</evidence>
<dbReference type="AlphaFoldDB" id="A0A5E4NIU8"/>
<dbReference type="Proteomes" id="UP000325440">
    <property type="component" value="Unassembled WGS sequence"/>
</dbReference>
<accession>A0A5E4NIU8</accession>
<keyword evidence="3" id="KW-0496">Mitochondrion</keyword>
<evidence type="ECO:0000259" key="4">
    <source>
        <dbReference type="Pfam" id="PF10644"/>
    </source>
</evidence>
<dbReference type="CDD" id="cd06060">
    <property type="entry name" value="misato"/>
    <property type="match status" value="1"/>
</dbReference>
<dbReference type="GO" id="GO:0005739">
    <property type="term" value="C:mitochondrion"/>
    <property type="evidence" value="ECO:0007669"/>
    <property type="project" value="UniProtKB-SubCell"/>
</dbReference>
<name>A0A5E4NIU8_9HEMI</name>
<dbReference type="PANTHER" id="PTHR13391:SF0">
    <property type="entry name" value="PROTEIN MISATO HOMOLOG 1"/>
    <property type="match status" value="1"/>
</dbReference>
<dbReference type="GO" id="GO:0007005">
    <property type="term" value="P:mitochondrion organization"/>
    <property type="evidence" value="ECO:0007669"/>
    <property type="project" value="InterPro"/>
</dbReference>
<dbReference type="EMBL" id="CABPRJ010002370">
    <property type="protein sequence ID" value="VVC43600.1"/>
    <property type="molecule type" value="Genomic_DNA"/>
</dbReference>
<keyword evidence="7" id="KW-1185">Reference proteome</keyword>
<comment type="subcellular location">
    <subcellularLocation>
        <location evidence="1">Mitochondrion</location>
    </subcellularLocation>
</comment>
<feature type="domain" description="Misato Segment II tubulin-like" evidence="4">
    <location>
        <begin position="5"/>
        <end position="121"/>
    </location>
</feature>
<dbReference type="InterPro" id="IPR036525">
    <property type="entry name" value="Tubulin/FtsZ_GTPase_sf"/>
</dbReference>